<organism evidence="1">
    <name type="scientific">Ixodes ricinus</name>
    <name type="common">Common tick</name>
    <name type="synonym">Acarus ricinus</name>
    <dbReference type="NCBI Taxonomy" id="34613"/>
    <lineage>
        <taxon>Eukaryota</taxon>
        <taxon>Metazoa</taxon>
        <taxon>Ecdysozoa</taxon>
        <taxon>Arthropoda</taxon>
        <taxon>Chelicerata</taxon>
        <taxon>Arachnida</taxon>
        <taxon>Acari</taxon>
        <taxon>Parasitiformes</taxon>
        <taxon>Ixodida</taxon>
        <taxon>Ixodoidea</taxon>
        <taxon>Ixodidae</taxon>
        <taxon>Ixodinae</taxon>
        <taxon>Ixodes</taxon>
    </lineage>
</organism>
<evidence type="ECO:0000313" key="1">
    <source>
        <dbReference type="EMBL" id="MXU87728.1"/>
    </source>
</evidence>
<name>A0A6B0U7Y6_IXORI</name>
<dbReference type="EMBL" id="GIFC01005645">
    <property type="protein sequence ID" value="MXU87728.1"/>
    <property type="molecule type" value="Transcribed_RNA"/>
</dbReference>
<accession>A0A6B0U7Y6</accession>
<sequence>MFLASSSTMPSAPVLLTFSLPARSTKYSFPLSFFWSSRFSCLTLIRNTLWLLELCSFMFVTAMCLLDFPSSMTSITSSGLVTNLSVAPLTKGTLFLSS</sequence>
<proteinExistence type="predicted"/>
<reference evidence="1" key="1">
    <citation type="submission" date="2019-12" db="EMBL/GenBank/DDBJ databases">
        <title>An insight into the sialome of adult female Ixodes ricinus ticks feeding for 6 days.</title>
        <authorList>
            <person name="Perner J."/>
            <person name="Ribeiro J.M.C."/>
        </authorList>
    </citation>
    <scope>NUCLEOTIDE SEQUENCE</scope>
    <source>
        <strain evidence="1">Semi-engorged</strain>
        <tissue evidence="1">Salivary glands</tissue>
    </source>
</reference>
<dbReference type="AlphaFoldDB" id="A0A6B0U7Y6"/>
<protein>
    <submittedName>
        <fullName evidence="1">Uncharacterized protein</fullName>
    </submittedName>
</protein>